<evidence type="ECO:0000313" key="3">
    <source>
        <dbReference type="Proteomes" id="UP001362999"/>
    </source>
</evidence>
<evidence type="ECO:0000313" key="2">
    <source>
        <dbReference type="EMBL" id="KAK7044560.1"/>
    </source>
</evidence>
<dbReference type="Gene3D" id="2.60.40.640">
    <property type="match status" value="1"/>
</dbReference>
<proteinExistence type="predicted"/>
<dbReference type="PANTHER" id="PTHR11188">
    <property type="entry name" value="ARRESTIN DOMAIN CONTAINING PROTEIN"/>
    <property type="match status" value="1"/>
</dbReference>
<gene>
    <name evidence="2" type="ORF">R3P38DRAFT_2879480</name>
</gene>
<protein>
    <submittedName>
        <fullName evidence="2">Arrestin-N domain-containing protein</fullName>
    </submittedName>
</protein>
<name>A0AAW0D0H9_9AGAR</name>
<accession>A0AAW0D0H9</accession>
<evidence type="ECO:0000259" key="1">
    <source>
        <dbReference type="Pfam" id="PF00339"/>
    </source>
</evidence>
<dbReference type="InterPro" id="IPR011021">
    <property type="entry name" value="Arrestin-like_N"/>
</dbReference>
<dbReference type="AlphaFoldDB" id="A0AAW0D0H9"/>
<dbReference type="Proteomes" id="UP001362999">
    <property type="component" value="Unassembled WGS sequence"/>
</dbReference>
<dbReference type="InterPro" id="IPR014752">
    <property type="entry name" value="Arrestin-like_C"/>
</dbReference>
<feature type="domain" description="Arrestin-like N-terminal" evidence="1">
    <location>
        <begin position="15"/>
        <end position="151"/>
    </location>
</feature>
<sequence length="412" mass="46539">MSAAASPQAIVLHFQDVVRVAGETIAGTIDLNLRLAQEERIEKLRIKYRGAISTRITTQNGQQRITHRQTVPLIHSGEIFWEIGSAFPDTGTDIISFPFHFTLPPDLPPSFHCDGHSRGGTISYAIEVVGDRPGLFRSNRRLRRVFVVVPPAFENQMLVVEQLRHGWEGGWRDIKQNEQLRKGIWGEYSRAFVTLTIPDITSLPIGVPIPFNLQIMTETKTLDRTDSPEDKHGKPIFPASPEWAKVEINLRRQTQVRVRNRMRTVEDEYDLKGIRSPAHANKQPVDALVDEPEWVLKEGDDKNRGFWRRRVTFNSTLAFPFAPSSTNAEILQWFYKLHITVPFSGLTNDLKLELAVHLGPSALLPPPPIGVAGSSSGGMNYADVVPTGRPPPMYDLPPDYWTGEHHDWDEKN</sequence>
<organism evidence="2 3">
    <name type="scientific">Favolaschia claudopus</name>
    <dbReference type="NCBI Taxonomy" id="2862362"/>
    <lineage>
        <taxon>Eukaryota</taxon>
        <taxon>Fungi</taxon>
        <taxon>Dikarya</taxon>
        <taxon>Basidiomycota</taxon>
        <taxon>Agaricomycotina</taxon>
        <taxon>Agaricomycetes</taxon>
        <taxon>Agaricomycetidae</taxon>
        <taxon>Agaricales</taxon>
        <taxon>Marasmiineae</taxon>
        <taxon>Mycenaceae</taxon>
        <taxon>Favolaschia</taxon>
    </lineage>
</organism>
<dbReference type="Pfam" id="PF00339">
    <property type="entry name" value="Arrestin_N"/>
    <property type="match status" value="1"/>
</dbReference>
<keyword evidence="3" id="KW-1185">Reference proteome</keyword>
<dbReference type="GO" id="GO:0005737">
    <property type="term" value="C:cytoplasm"/>
    <property type="evidence" value="ECO:0007669"/>
    <property type="project" value="TreeGrafter"/>
</dbReference>
<dbReference type="EMBL" id="JAWWNJ010000011">
    <property type="protein sequence ID" value="KAK7044560.1"/>
    <property type="molecule type" value="Genomic_DNA"/>
</dbReference>
<dbReference type="GO" id="GO:0015031">
    <property type="term" value="P:protein transport"/>
    <property type="evidence" value="ECO:0007669"/>
    <property type="project" value="TreeGrafter"/>
</dbReference>
<comment type="caution">
    <text evidence="2">The sequence shown here is derived from an EMBL/GenBank/DDBJ whole genome shotgun (WGS) entry which is preliminary data.</text>
</comment>
<dbReference type="SUPFAM" id="SSF81296">
    <property type="entry name" value="E set domains"/>
    <property type="match status" value="1"/>
</dbReference>
<reference evidence="2 3" key="1">
    <citation type="journal article" date="2024" name="J Genomics">
        <title>Draft genome sequencing and assembly of Favolaschia claudopus CIRM-BRFM 2984 isolated from oak limbs.</title>
        <authorList>
            <person name="Navarro D."/>
            <person name="Drula E."/>
            <person name="Chaduli D."/>
            <person name="Cazenave R."/>
            <person name="Ahrendt S."/>
            <person name="Wang J."/>
            <person name="Lipzen A."/>
            <person name="Daum C."/>
            <person name="Barry K."/>
            <person name="Grigoriev I.V."/>
            <person name="Favel A."/>
            <person name="Rosso M.N."/>
            <person name="Martin F."/>
        </authorList>
    </citation>
    <scope>NUCLEOTIDE SEQUENCE [LARGE SCALE GENOMIC DNA]</scope>
    <source>
        <strain evidence="2 3">CIRM-BRFM 2984</strain>
    </source>
</reference>
<dbReference type="PANTHER" id="PTHR11188:SF17">
    <property type="entry name" value="FI21816P1"/>
    <property type="match status" value="1"/>
</dbReference>
<dbReference type="InterPro" id="IPR050357">
    <property type="entry name" value="Arrestin_domain-protein"/>
</dbReference>
<dbReference type="InterPro" id="IPR014756">
    <property type="entry name" value="Ig_E-set"/>
</dbReference>